<name>A0A9W6FKF8_XANFL</name>
<accession>A0A9W6FKF8</accession>
<feature type="transmembrane region" description="Helical" evidence="1">
    <location>
        <begin position="18"/>
        <end position="40"/>
    </location>
</feature>
<evidence type="ECO:0000256" key="1">
    <source>
        <dbReference type="SAM" id="Phobius"/>
    </source>
</evidence>
<evidence type="ECO:0000313" key="3">
    <source>
        <dbReference type="EMBL" id="MDR6334729.1"/>
    </source>
</evidence>
<feature type="transmembrane region" description="Helical" evidence="1">
    <location>
        <begin position="60"/>
        <end position="85"/>
    </location>
</feature>
<dbReference type="AlphaFoldDB" id="A0A9W6FKF8"/>
<protein>
    <submittedName>
        <fullName evidence="2">Uncharacterized protein</fullName>
    </submittedName>
</protein>
<dbReference type="GeneID" id="95763711"/>
<keyword evidence="1" id="KW-0812">Transmembrane</keyword>
<keyword evidence="1" id="KW-1133">Transmembrane helix</keyword>
<proteinExistence type="predicted"/>
<dbReference type="RefSeq" id="WP_169121313.1">
    <property type="nucleotide sequence ID" value="NZ_BSDO01000004.1"/>
</dbReference>
<keyword evidence="5" id="KW-1185">Reference proteome</keyword>
<feature type="transmembrane region" description="Helical" evidence="1">
    <location>
        <begin position="92"/>
        <end position="111"/>
    </location>
</feature>
<organism evidence="2 4">
    <name type="scientific">Xanthobacter flavus</name>
    <dbReference type="NCBI Taxonomy" id="281"/>
    <lineage>
        <taxon>Bacteria</taxon>
        <taxon>Pseudomonadati</taxon>
        <taxon>Pseudomonadota</taxon>
        <taxon>Alphaproteobacteria</taxon>
        <taxon>Hyphomicrobiales</taxon>
        <taxon>Xanthobacteraceae</taxon>
        <taxon>Xanthobacter</taxon>
    </lineage>
</organism>
<dbReference type="Proteomes" id="UP001144397">
    <property type="component" value="Unassembled WGS sequence"/>
</dbReference>
<evidence type="ECO:0000313" key="5">
    <source>
        <dbReference type="Proteomes" id="UP001245370"/>
    </source>
</evidence>
<dbReference type="Proteomes" id="UP001245370">
    <property type="component" value="Unassembled WGS sequence"/>
</dbReference>
<evidence type="ECO:0000313" key="4">
    <source>
        <dbReference type="Proteomes" id="UP001144397"/>
    </source>
</evidence>
<dbReference type="EMBL" id="JAVDPY010000005">
    <property type="protein sequence ID" value="MDR6334729.1"/>
    <property type="molecule type" value="Genomic_DNA"/>
</dbReference>
<keyword evidence="1" id="KW-0472">Membrane</keyword>
<comment type="caution">
    <text evidence="2">The sequence shown here is derived from an EMBL/GenBank/DDBJ whole genome shotgun (WGS) entry which is preliminary data.</text>
</comment>
<dbReference type="EMBL" id="BSDO01000004">
    <property type="protein sequence ID" value="GLI23250.1"/>
    <property type="molecule type" value="Genomic_DNA"/>
</dbReference>
<reference evidence="3 5" key="2">
    <citation type="submission" date="2023-07" db="EMBL/GenBank/DDBJ databases">
        <title>Genomic Encyclopedia of Type Strains, Phase IV (KMG-IV): sequencing the most valuable type-strain genomes for metagenomic binning, comparative biology and taxonomic classification.</title>
        <authorList>
            <person name="Goeker M."/>
        </authorList>
    </citation>
    <scope>NUCLEOTIDE SEQUENCE [LARGE SCALE GENOMIC DNA]</scope>
    <source>
        <strain evidence="3 5">DSM 338</strain>
    </source>
</reference>
<feature type="transmembrane region" description="Helical" evidence="1">
    <location>
        <begin position="131"/>
        <end position="147"/>
    </location>
</feature>
<sequence>MNWILPERIDNHFPGHRAVVAVFAVITAMTIGRSLFHMFAPDGGAQSVAHIPLSTFSPVQAGQAVIFVFALWGLSQLIMGLLYVVALARYRALIPLLLVFIVVEYTSRYLLGHMRPLDVTHAPPGKILDHVMIPLALVLLFFSRPAFGRR</sequence>
<gene>
    <name evidence="3" type="ORF">GGQ86_003211</name>
    <name evidence="2" type="ORF">XFLAVUS301_29240</name>
</gene>
<reference evidence="2" key="1">
    <citation type="submission" date="2022-12" db="EMBL/GenBank/DDBJ databases">
        <title>Reference genome sequencing for broad-spectrum identification of bacterial and archaeal isolates by mass spectrometry.</title>
        <authorList>
            <person name="Sekiguchi Y."/>
            <person name="Tourlousse D.M."/>
        </authorList>
    </citation>
    <scope>NUCLEOTIDE SEQUENCE</scope>
    <source>
        <strain evidence="2">301</strain>
    </source>
</reference>
<evidence type="ECO:0000313" key="2">
    <source>
        <dbReference type="EMBL" id="GLI23250.1"/>
    </source>
</evidence>